<keyword evidence="5 9" id="KW-0378">Hydrolase</keyword>
<keyword evidence="3" id="KW-0858">Xylan degradation</keyword>
<evidence type="ECO:0000313" key="9">
    <source>
        <dbReference type="EMBL" id="UOR10560.1"/>
    </source>
</evidence>
<feature type="signal peptide" evidence="8">
    <location>
        <begin position="1"/>
        <end position="30"/>
    </location>
</feature>
<proteinExistence type="predicted"/>
<keyword evidence="2" id="KW-0964">Secreted</keyword>
<dbReference type="InterPro" id="IPR029058">
    <property type="entry name" value="AB_hydrolase_fold"/>
</dbReference>
<keyword evidence="6" id="KW-0119">Carbohydrate metabolism</keyword>
<protein>
    <submittedName>
        <fullName evidence="9">Alpha/beta hydrolase-fold protein</fullName>
    </submittedName>
</protein>
<reference evidence="9" key="1">
    <citation type="submission" date="2022-04" db="EMBL/GenBank/DDBJ databases">
        <title>Halobacillus sp. isolated from saltern.</title>
        <authorList>
            <person name="Won M."/>
            <person name="Lee C.-M."/>
            <person name="Woen H.-Y."/>
            <person name="Kwon S.-W."/>
        </authorList>
    </citation>
    <scope>NUCLEOTIDE SEQUENCE</scope>
    <source>
        <strain evidence="9">SSHM10-5</strain>
    </source>
</reference>
<evidence type="ECO:0000256" key="1">
    <source>
        <dbReference type="ARBA" id="ARBA00004613"/>
    </source>
</evidence>
<dbReference type="Pfam" id="PF00756">
    <property type="entry name" value="Esterase"/>
    <property type="match status" value="1"/>
</dbReference>
<dbReference type="InterPro" id="IPR043595">
    <property type="entry name" value="FaeB/C/D"/>
</dbReference>
<evidence type="ECO:0000256" key="6">
    <source>
        <dbReference type="ARBA" id="ARBA00023277"/>
    </source>
</evidence>
<sequence>MIEVTLLRKLPISIFMSLVLIMSFASTALADKPHDYEQIPAGFQSDSFEFEGYERTFQYYVPSSYSGKKSVPLMLSFHGRGSNSDGQIGLTGFEKVAEKEGFIVVFPDSTEIDDGNLTAPSHRFQWNDGRTDTPQYRAGVDDVAFTSELIDYFEEKFNIDPSRIYASGMSNGSIFSNRLAVELSDRIAGIGAVTGPLAPSIAEKAPKGPITVVLFMGDQDPIVPYNGAPSVLLGAESTVDYWVEANDTASKPRVTYLPQTAEGDPTKIRREVYSGGKHGTEVIFYKMEGAGHTWPGGPQYLPPEYIGLVSNQINGSQLIWDELKTHRLPGAKSQGKQLQLAESLLDSKQHFAVPYRPKN</sequence>
<keyword evidence="4 8" id="KW-0732">Signal</keyword>
<dbReference type="RefSeq" id="WP_245029721.1">
    <property type="nucleotide sequence ID" value="NZ_CP095075.1"/>
</dbReference>
<accession>A0ABY4H9E7</accession>
<gene>
    <name evidence="9" type="ORF">MUO15_12835</name>
</gene>
<evidence type="ECO:0000256" key="3">
    <source>
        <dbReference type="ARBA" id="ARBA00022651"/>
    </source>
</evidence>
<evidence type="ECO:0000256" key="2">
    <source>
        <dbReference type="ARBA" id="ARBA00022525"/>
    </source>
</evidence>
<dbReference type="PANTHER" id="PTHR38050:SF2">
    <property type="entry name" value="FERULOYL ESTERASE C-RELATED"/>
    <property type="match status" value="1"/>
</dbReference>
<evidence type="ECO:0000313" key="10">
    <source>
        <dbReference type="Proteomes" id="UP000830326"/>
    </source>
</evidence>
<dbReference type="EMBL" id="CP095075">
    <property type="protein sequence ID" value="UOR10560.1"/>
    <property type="molecule type" value="Genomic_DNA"/>
</dbReference>
<evidence type="ECO:0000256" key="4">
    <source>
        <dbReference type="ARBA" id="ARBA00022729"/>
    </source>
</evidence>
<dbReference type="PANTHER" id="PTHR38050">
    <property type="match status" value="1"/>
</dbReference>
<keyword evidence="7" id="KW-0624">Polysaccharide degradation</keyword>
<evidence type="ECO:0000256" key="7">
    <source>
        <dbReference type="ARBA" id="ARBA00023326"/>
    </source>
</evidence>
<name>A0ABY4H9E7_9BACI</name>
<dbReference type="Proteomes" id="UP000830326">
    <property type="component" value="Chromosome"/>
</dbReference>
<dbReference type="InterPro" id="IPR000801">
    <property type="entry name" value="Esterase-like"/>
</dbReference>
<dbReference type="SUPFAM" id="SSF53474">
    <property type="entry name" value="alpha/beta-Hydrolases"/>
    <property type="match status" value="1"/>
</dbReference>
<evidence type="ECO:0000256" key="5">
    <source>
        <dbReference type="ARBA" id="ARBA00022801"/>
    </source>
</evidence>
<keyword evidence="10" id="KW-1185">Reference proteome</keyword>
<dbReference type="Gene3D" id="3.40.50.1820">
    <property type="entry name" value="alpha/beta hydrolase"/>
    <property type="match status" value="1"/>
</dbReference>
<organism evidence="9 10">
    <name type="scientific">Halobacillus amylolyticus</name>
    <dbReference type="NCBI Taxonomy" id="2932259"/>
    <lineage>
        <taxon>Bacteria</taxon>
        <taxon>Bacillati</taxon>
        <taxon>Bacillota</taxon>
        <taxon>Bacilli</taxon>
        <taxon>Bacillales</taxon>
        <taxon>Bacillaceae</taxon>
        <taxon>Halobacillus</taxon>
    </lineage>
</organism>
<feature type="chain" id="PRO_5047193694" evidence="8">
    <location>
        <begin position="31"/>
        <end position="359"/>
    </location>
</feature>
<dbReference type="GO" id="GO:0016787">
    <property type="term" value="F:hydrolase activity"/>
    <property type="evidence" value="ECO:0007669"/>
    <property type="project" value="UniProtKB-KW"/>
</dbReference>
<evidence type="ECO:0000256" key="8">
    <source>
        <dbReference type="SAM" id="SignalP"/>
    </source>
</evidence>
<comment type="subcellular location">
    <subcellularLocation>
        <location evidence="1">Secreted</location>
    </subcellularLocation>
</comment>